<sequence length="152" mass="18176">MPLLHASLRAMRPIFCGNFVYETRQSDLELLFSKYGIVQRIDMKSGFAFFYFEDERDAEDTIRGERDRHHDGRAAKNQRPTRTLFVIKFDPVRTREYDIERHFGPYGKVLNVRICWNFAFVQFETVEDVNRCSAVHPYEVLIIRMYFSLCFQ</sequence>
<gene>
    <name evidence="6" type="ORF">STAS_13712</name>
</gene>
<keyword evidence="1" id="KW-0507">mRNA processing</keyword>
<evidence type="ECO:0000313" key="7">
    <source>
        <dbReference type="Proteomes" id="UP000325081"/>
    </source>
</evidence>
<dbReference type="Proteomes" id="UP000325081">
    <property type="component" value="Unassembled WGS sequence"/>
</dbReference>
<dbReference type="InterPro" id="IPR000504">
    <property type="entry name" value="RRM_dom"/>
</dbReference>
<dbReference type="EMBL" id="BKCP01005317">
    <property type="protein sequence ID" value="GER37309.1"/>
    <property type="molecule type" value="Genomic_DNA"/>
</dbReference>
<dbReference type="OrthoDB" id="5970at2759"/>
<feature type="domain" description="RRM" evidence="5">
    <location>
        <begin position="82"/>
        <end position="131"/>
    </location>
</feature>
<dbReference type="Pfam" id="PF00076">
    <property type="entry name" value="RRM_1"/>
    <property type="match status" value="2"/>
</dbReference>
<dbReference type="GO" id="GO:0005681">
    <property type="term" value="C:spliceosomal complex"/>
    <property type="evidence" value="ECO:0007669"/>
    <property type="project" value="UniProtKB-KW"/>
</dbReference>
<dbReference type="InterPro" id="IPR012677">
    <property type="entry name" value="Nucleotide-bd_a/b_plait_sf"/>
</dbReference>
<evidence type="ECO:0000256" key="3">
    <source>
        <dbReference type="ARBA" id="ARBA00023187"/>
    </source>
</evidence>
<dbReference type="GO" id="GO:0003723">
    <property type="term" value="F:RNA binding"/>
    <property type="evidence" value="ECO:0007669"/>
    <property type="project" value="UniProtKB-UniRule"/>
</dbReference>
<accession>A0A5A7PWQ4</accession>
<dbReference type="InterPro" id="IPR035979">
    <property type="entry name" value="RBD_domain_sf"/>
</dbReference>
<dbReference type="PANTHER" id="PTHR23147">
    <property type="entry name" value="SERINE/ARGININE RICH SPLICING FACTOR"/>
    <property type="match status" value="1"/>
</dbReference>
<dbReference type="SMART" id="SM00360">
    <property type="entry name" value="RRM"/>
    <property type="match status" value="2"/>
</dbReference>
<dbReference type="AlphaFoldDB" id="A0A5A7PWQ4"/>
<keyword evidence="7" id="KW-1185">Reference proteome</keyword>
<dbReference type="GO" id="GO:0008380">
    <property type="term" value="P:RNA splicing"/>
    <property type="evidence" value="ECO:0007669"/>
    <property type="project" value="UniProtKB-KW"/>
</dbReference>
<dbReference type="SUPFAM" id="SSF54928">
    <property type="entry name" value="RNA-binding domain, RBD"/>
    <property type="match status" value="1"/>
</dbReference>
<proteinExistence type="predicted"/>
<keyword evidence="2" id="KW-0747">Spliceosome</keyword>
<keyword evidence="4" id="KW-0694">RNA-binding</keyword>
<protein>
    <submittedName>
        <fullName evidence="6">Arginine/serine-rich splicing factor</fullName>
    </submittedName>
</protein>
<evidence type="ECO:0000259" key="5">
    <source>
        <dbReference type="PROSITE" id="PS50102"/>
    </source>
</evidence>
<evidence type="ECO:0000313" key="6">
    <source>
        <dbReference type="EMBL" id="GER37309.1"/>
    </source>
</evidence>
<reference evidence="7" key="1">
    <citation type="journal article" date="2019" name="Curr. Biol.">
        <title>Genome Sequence of Striga asiatica Provides Insight into the Evolution of Plant Parasitism.</title>
        <authorList>
            <person name="Yoshida S."/>
            <person name="Kim S."/>
            <person name="Wafula E.K."/>
            <person name="Tanskanen J."/>
            <person name="Kim Y.M."/>
            <person name="Honaas L."/>
            <person name="Yang Z."/>
            <person name="Spallek T."/>
            <person name="Conn C.E."/>
            <person name="Ichihashi Y."/>
            <person name="Cheong K."/>
            <person name="Cui S."/>
            <person name="Der J.P."/>
            <person name="Gundlach H."/>
            <person name="Jiao Y."/>
            <person name="Hori C."/>
            <person name="Ishida J.K."/>
            <person name="Kasahara H."/>
            <person name="Kiba T."/>
            <person name="Kim M.S."/>
            <person name="Koo N."/>
            <person name="Laohavisit A."/>
            <person name="Lee Y.H."/>
            <person name="Lumba S."/>
            <person name="McCourt P."/>
            <person name="Mortimer J.C."/>
            <person name="Mutuku J.M."/>
            <person name="Nomura T."/>
            <person name="Sasaki-Sekimoto Y."/>
            <person name="Seto Y."/>
            <person name="Wang Y."/>
            <person name="Wakatake T."/>
            <person name="Sakakibara H."/>
            <person name="Demura T."/>
            <person name="Yamaguchi S."/>
            <person name="Yoneyama K."/>
            <person name="Manabe R.I."/>
            <person name="Nelson D.C."/>
            <person name="Schulman A.H."/>
            <person name="Timko M.P."/>
            <person name="dePamphilis C.W."/>
            <person name="Choi D."/>
            <person name="Shirasu K."/>
        </authorList>
    </citation>
    <scope>NUCLEOTIDE SEQUENCE [LARGE SCALE GENOMIC DNA]</scope>
    <source>
        <strain evidence="7">cv. UVA1</strain>
    </source>
</reference>
<evidence type="ECO:0000256" key="2">
    <source>
        <dbReference type="ARBA" id="ARBA00022728"/>
    </source>
</evidence>
<dbReference type="InterPro" id="IPR050907">
    <property type="entry name" value="SRSF"/>
</dbReference>
<keyword evidence="3" id="KW-0508">mRNA splicing</keyword>
<organism evidence="6 7">
    <name type="scientific">Striga asiatica</name>
    <name type="common">Asiatic witchweed</name>
    <name type="synonym">Buchnera asiatica</name>
    <dbReference type="NCBI Taxonomy" id="4170"/>
    <lineage>
        <taxon>Eukaryota</taxon>
        <taxon>Viridiplantae</taxon>
        <taxon>Streptophyta</taxon>
        <taxon>Embryophyta</taxon>
        <taxon>Tracheophyta</taxon>
        <taxon>Spermatophyta</taxon>
        <taxon>Magnoliopsida</taxon>
        <taxon>eudicotyledons</taxon>
        <taxon>Gunneridae</taxon>
        <taxon>Pentapetalae</taxon>
        <taxon>asterids</taxon>
        <taxon>lamiids</taxon>
        <taxon>Lamiales</taxon>
        <taxon>Orobanchaceae</taxon>
        <taxon>Buchnereae</taxon>
        <taxon>Striga</taxon>
    </lineage>
</organism>
<comment type="caution">
    <text evidence="6">The sequence shown here is derived from an EMBL/GenBank/DDBJ whole genome shotgun (WGS) entry which is preliminary data.</text>
</comment>
<feature type="domain" description="RRM" evidence="5">
    <location>
        <begin position="12"/>
        <end position="88"/>
    </location>
</feature>
<evidence type="ECO:0000256" key="1">
    <source>
        <dbReference type="ARBA" id="ARBA00022664"/>
    </source>
</evidence>
<dbReference type="Gene3D" id="3.30.70.330">
    <property type="match status" value="2"/>
</dbReference>
<dbReference type="PROSITE" id="PS50102">
    <property type="entry name" value="RRM"/>
    <property type="match status" value="2"/>
</dbReference>
<evidence type="ECO:0000256" key="4">
    <source>
        <dbReference type="PROSITE-ProRule" id="PRU00176"/>
    </source>
</evidence>
<dbReference type="GO" id="GO:0006397">
    <property type="term" value="P:mRNA processing"/>
    <property type="evidence" value="ECO:0007669"/>
    <property type="project" value="UniProtKB-KW"/>
</dbReference>
<name>A0A5A7PWQ4_STRAF</name>